<comment type="function">
    <text evidence="12">Specifically methylates position 2 of adenine 2503 in 23S rRNA and position 2 of adenine 37 in tRNAs.</text>
</comment>
<keyword evidence="8 12" id="KW-0819">tRNA processing</keyword>
<dbReference type="Pfam" id="PF21016">
    <property type="entry name" value="RlmN_N"/>
    <property type="match status" value="1"/>
</dbReference>
<feature type="binding site" evidence="12">
    <location>
        <position position="126"/>
    </location>
    <ligand>
        <name>[4Fe-4S] cluster</name>
        <dbReference type="ChEBI" id="CHEBI:49883"/>
        <note>4Fe-4S-S-AdoMet</note>
    </ligand>
</feature>
<dbReference type="SFLD" id="SFLDS00029">
    <property type="entry name" value="Radical_SAM"/>
    <property type="match status" value="1"/>
</dbReference>
<comment type="catalytic activity">
    <reaction evidence="12">
        <text>adenosine(2503) in 23S rRNA + 2 reduced [2Fe-2S]-[ferredoxin] + 2 S-adenosyl-L-methionine = 2-methyladenosine(2503) in 23S rRNA + 5'-deoxyadenosine + L-methionine + 2 oxidized [2Fe-2S]-[ferredoxin] + S-adenosyl-L-homocysteine</text>
        <dbReference type="Rhea" id="RHEA:42916"/>
        <dbReference type="Rhea" id="RHEA-COMP:10000"/>
        <dbReference type="Rhea" id="RHEA-COMP:10001"/>
        <dbReference type="Rhea" id="RHEA-COMP:10152"/>
        <dbReference type="Rhea" id="RHEA-COMP:10282"/>
        <dbReference type="ChEBI" id="CHEBI:17319"/>
        <dbReference type="ChEBI" id="CHEBI:33737"/>
        <dbReference type="ChEBI" id="CHEBI:33738"/>
        <dbReference type="ChEBI" id="CHEBI:57844"/>
        <dbReference type="ChEBI" id="CHEBI:57856"/>
        <dbReference type="ChEBI" id="CHEBI:59789"/>
        <dbReference type="ChEBI" id="CHEBI:74411"/>
        <dbReference type="ChEBI" id="CHEBI:74497"/>
        <dbReference type="EC" id="2.1.1.192"/>
    </reaction>
</comment>
<feature type="active site" description="S-methylcysteine intermediate" evidence="12">
    <location>
        <position position="350"/>
    </location>
</feature>
<proteinExistence type="inferred from homology"/>
<dbReference type="NCBIfam" id="TIGR00048">
    <property type="entry name" value="rRNA_mod_RlmN"/>
    <property type="match status" value="1"/>
</dbReference>
<keyword evidence="7 12" id="KW-0949">S-adenosyl-L-methionine</keyword>
<evidence type="ECO:0000256" key="3">
    <source>
        <dbReference type="ARBA" id="ARBA00022490"/>
    </source>
</evidence>
<dbReference type="InterPro" id="IPR007197">
    <property type="entry name" value="rSAM"/>
</dbReference>
<evidence type="ECO:0000259" key="13">
    <source>
        <dbReference type="PROSITE" id="PS51918"/>
    </source>
</evidence>
<dbReference type="InterPro" id="IPR004383">
    <property type="entry name" value="rRNA_lsu_MTrfase_RlmN/Cfr"/>
</dbReference>
<dbReference type="SFLD" id="SFLDG01062">
    <property type="entry name" value="methyltransferase_(Class_A)"/>
    <property type="match status" value="1"/>
</dbReference>
<comment type="caution">
    <text evidence="12">Lacks conserved residue(s) required for the propagation of feature annotation.</text>
</comment>
<keyword evidence="5 12" id="KW-0489">Methyltransferase</keyword>
<dbReference type="Gene3D" id="3.20.20.70">
    <property type="entry name" value="Aldolase class I"/>
    <property type="match status" value="1"/>
</dbReference>
<keyword evidence="4 12" id="KW-0698">rRNA processing</keyword>
<dbReference type="CDD" id="cd01335">
    <property type="entry name" value="Radical_SAM"/>
    <property type="match status" value="1"/>
</dbReference>
<comment type="miscellaneous">
    <text evidence="12">Reaction proceeds by a ping-pong mechanism involving intermediate methylation of a conserved cysteine residue.</text>
</comment>
<comment type="similarity">
    <text evidence="12">Belongs to the radical SAM superfamily. RlmN family.</text>
</comment>
<dbReference type="PROSITE" id="PS51918">
    <property type="entry name" value="RADICAL_SAM"/>
    <property type="match status" value="1"/>
</dbReference>
<feature type="binding site" evidence="12">
    <location>
        <position position="307"/>
    </location>
    <ligand>
        <name>S-adenosyl-L-methionine</name>
        <dbReference type="ChEBI" id="CHEBI:59789"/>
    </ligand>
</feature>
<gene>
    <name evidence="12 14" type="primary">rlmN</name>
    <name evidence="14" type="ORF">RH061_08085</name>
</gene>
<dbReference type="GO" id="GO:0008168">
    <property type="term" value="F:methyltransferase activity"/>
    <property type="evidence" value="ECO:0007669"/>
    <property type="project" value="UniProtKB-KW"/>
</dbReference>
<comment type="cofactor">
    <cofactor evidence="12">
        <name>[4Fe-4S] cluster</name>
        <dbReference type="ChEBI" id="CHEBI:49883"/>
    </cofactor>
    <text evidence="12">Binds 1 [4Fe-4S] cluster. The cluster is coordinated with 3 cysteines and an exchangeable S-adenosyl-L-methionine.</text>
</comment>
<evidence type="ECO:0000256" key="10">
    <source>
        <dbReference type="ARBA" id="ARBA00023004"/>
    </source>
</evidence>
<dbReference type="PANTHER" id="PTHR30544:SF5">
    <property type="entry name" value="RADICAL SAM CORE DOMAIN-CONTAINING PROTEIN"/>
    <property type="match status" value="1"/>
</dbReference>
<accession>A0ABY9VMQ5</accession>
<keyword evidence="9 12" id="KW-0479">Metal-binding</keyword>
<evidence type="ECO:0000256" key="1">
    <source>
        <dbReference type="ARBA" id="ARBA00004496"/>
    </source>
</evidence>
<evidence type="ECO:0000256" key="4">
    <source>
        <dbReference type="ARBA" id="ARBA00022552"/>
    </source>
</evidence>
<dbReference type="PIRSF" id="PIRSF006004">
    <property type="entry name" value="CHP00048"/>
    <property type="match status" value="1"/>
</dbReference>
<feature type="binding site" evidence="12">
    <location>
        <position position="133"/>
    </location>
    <ligand>
        <name>[4Fe-4S] cluster</name>
        <dbReference type="ChEBI" id="CHEBI:49883"/>
        <note>4Fe-4S-S-AdoMet</note>
    </ligand>
</feature>
<reference evidence="14 15" key="1">
    <citation type="submission" date="2023-09" db="EMBL/GenBank/DDBJ databases">
        <title>Microbial mechanism of fulvic acid promoting antimony reduction mineralization in rice fields.</title>
        <authorList>
            <person name="Chen G."/>
            <person name="Lan J."/>
        </authorList>
    </citation>
    <scope>NUCLEOTIDE SEQUENCE [LARGE SCALE GENOMIC DNA]</scope>
    <source>
        <strain evidence="14 15">PS1</strain>
    </source>
</reference>
<dbReference type="HAMAP" id="MF_01849">
    <property type="entry name" value="RNA_methyltr_RlmN"/>
    <property type="match status" value="1"/>
</dbReference>
<keyword evidence="10 12" id="KW-0408">Iron</keyword>
<keyword evidence="15" id="KW-1185">Reference proteome</keyword>
<dbReference type="EMBL" id="CP134494">
    <property type="protein sequence ID" value="WNF24434.1"/>
    <property type="molecule type" value="Genomic_DNA"/>
</dbReference>
<dbReference type="Gene3D" id="1.10.150.530">
    <property type="match status" value="1"/>
</dbReference>
<feature type="binding site" evidence="12">
    <location>
        <begin position="176"/>
        <end position="177"/>
    </location>
    <ligand>
        <name>S-adenosyl-L-methionine</name>
        <dbReference type="ChEBI" id="CHEBI:59789"/>
    </ligand>
</feature>
<evidence type="ECO:0000256" key="7">
    <source>
        <dbReference type="ARBA" id="ARBA00022691"/>
    </source>
</evidence>
<dbReference type="InterPro" id="IPR027492">
    <property type="entry name" value="RNA_MTrfase_RlmN"/>
</dbReference>
<feature type="binding site" evidence="12">
    <location>
        <position position="130"/>
    </location>
    <ligand>
        <name>[4Fe-4S] cluster</name>
        <dbReference type="ChEBI" id="CHEBI:49883"/>
        <note>4Fe-4S-S-AdoMet</note>
    </ligand>
</feature>
<keyword evidence="3 12" id="KW-0963">Cytoplasm</keyword>
<evidence type="ECO:0000313" key="14">
    <source>
        <dbReference type="EMBL" id="WNF24434.1"/>
    </source>
</evidence>
<sequence length="363" mass="41536">MEQEKTTRNAATEDTAKKSIYSLQLDELKDWLKEQGEKPFRAEQVFDWLYKKRAVSFEDMSNLSKTLRDKLEEHFVLTTLDTIIQQTSSDGTIKFLFEMHDGKSIETVLMRHEYGNSVCVTTQVGCRIGCTFCASTLGGLKRNLEAGEIVAQVVKVQQALDETDERVSSIVIMGIGEPFDNYDNMLSFLKIVNHEKGLNIGARHITVSTSGIIPKIYQFADENMQINFAISLHAPNSELRSRLMPINRAYKLPDLMDSVRYYVNKTGRRISFEYGLFGGVNDQVEHAEELAQLVKGIKCHINLIPVNYVPERDYVRTPKSQIFKFERTLRDRGVNVTIRREQGHDIEAACGQLRAKERKEETR</sequence>
<dbReference type="InterPro" id="IPR048641">
    <property type="entry name" value="RlmN_N"/>
</dbReference>
<evidence type="ECO:0000313" key="15">
    <source>
        <dbReference type="Proteomes" id="UP001303324"/>
    </source>
</evidence>
<evidence type="ECO:0000256" key="8">
    <source>
        <dbReference type="ARBA" id="ARBA00022694"/>
    </source>
</evidence>
<evidence type="ECO:0000256" key="11">
    <source>
        <dbReference type="ARBA" id="ARBA00023014"/>
    </source>
</evidence>
<dbReference type="SUPFAM" id="SSF102114">
    <property type="entry name" value="Radical SAM enzymes"/>
    <property type="match status" value="1"/>
</dbReference>
<dbReference type="SFLD" id="SFLDF00275">
    <property type="entry name" value="adenosine_C2_methyltransferase"/>
    <property type="match status" value="1"/>
</dbReference>
<keyword evidence="12" id="KW-1015">Disulfide bond</keyword>
<comment type="catalytic activity">
    <reaction evidence="12">
        <text>adenosine(37) in tRNA + 2 reduced [2Fe-2S]-[ferredoxin] + 2 S-adenosyl-L-methionine = 2-methyladenosine(37) in tRNA + 5'-deoxyadenosine + L-methionine + 2 oxidized [2Fe-2S]-[ferredoxin] + S-adenosyl-L-homocysteine</text>
        <dbReference type="Rhea" id="RHEA:43332"/>
        <dbReference type="Rhea" id="RHEA-COMP:10000"/>
        <dbReference type="Rhea" id="RHEA-COMP:10001"/>
        <dbReference type="Rhea" id="RHEA-COMP:10162"/>
        <dbReference type="Rhea" id="RHEA-COMP:10485"/>
        <dbReference type="ChEBI" id="CHEBI:17319"/>
        <dbReference type="ChEBI" id="CHEBI:33737"/>
        <dbReference type="ChEBI" id="CHEBI:33738"/>
        <dbReference type="ChEBI" id="CHEBI:57844"/>
        <dbReference type="ChEBI" id="CHEBI:57856"/>
        <dbReference type="ChEBI" id="CHEBI:59789"/>
        <dbReference type="ChEBI" id="CHEBI:74411"/>
        <dbReference type="ChEBI" id="CHEBI:74497"/>
        <dbReference type="EC" id="2.1.1.192"/>
    </reaction>
</comment>
<feature type="active site" description="Proton acceptor" evidence="12">
    <location>
        <position position="106"/>
    </location>
</feature>
<keyword evidence="11 12" id="KW-0411">Iron-sulfur</keyword>
<evidence type="ECO:0000256" key="9">
    <source>
        <dbReference type="ARBA" id="ARBA00022723"/>
    </source>
</evidence>
<dbReference type="InterPro" id="IPR058240">
    <property type="entry name" value="rSAM_sf"/>
</dbReference>
<dbReference type="Pfam" id="PF04055">
    <property type="entry name" value="Radical_SAM"/>
    <property type="match status" value="1"/>
</dbReference>
<evidence type="ECO:0000256" key="5">
    <source>
        <dbReference type="ARBA" id="ARBA00022603"/>
    </source>
</evidence>
<feature type="binding site" evidence="12">
    <location>
        <begin position="231"/>
        <end position="233"/>
    </location>
    <ligand>
        <name>S-adenosyl-L-methionine</name>
        <dbReference type="ChEBI" id="CHEBI:59789"/>
    </ligand>
</feature>
<keyword evidence="2 12" id="KW-0004">4Fe-4S</keyword>
<comment type="subcellular location">
    <subcellularLocation>
        <location evidence="1 12">Cytoplasm</location>
    </subcellularLocation>
</comment>
<evidence type="ECO:0000256" key="2">
    <source>
        <dbReference type="ARBA" id="ARBA00022485"/>
    </source>
</evidence>
<dbReference type="GO" id="GO:0032259">
    <property type="term" value="P:methylation"/>
    <property type="evidence" value="ECO:0007669"/>
    <property type="project" value="UniProtKB-KW"/>
</dbReference>
<protein>
    <recommendedName>
        <fullName evidence="12">Probable dual-specificity RNA methyltransferase RlmN</fullName>
        <ecNumber evidence="12">2.1.1.192</ecNumber>
    </recommendedName>
    <alternativeName>
        <fullName evidence="12">23S rRNA (adenine(2503)-C(2))-methyltransferase</fullName>
    </alternativeName>
    <alternativeName>
        <fullName evidence="12">23S rRNA m2A2503 methyltransferase</fullName>
    </alternativeName>
    <alternativeName>
        <fullName evidence="12">Ribosomal RNA large subunit methyltransferase N</fullName>
    </alternativeName>
    <alternativeName>
        <fullName evidence="12">tRNA (adenine(37)-C(2))-methyltransferase</fullName>
    </alternativeName>
    <alternativeName>
        <fullName evidence="12">tRNA m2A37 methyltransferase</fullName>
    </alternativeName>
</protein>
<feature type="binding site" evidence="12">
    <location>
        <position position="208"/>
    </location>
    <ligand>
        <name>S-adenosyl-L-methionine</name>
        <dbReference type="ChEBI" id="CHEBI:59789"/>
    </ligand>
</feature>
<dbReference type="EC" id="2.1.1.192" evidence="12"/>
<organism evidence="14 15">
    <name type="scientific">Mesobacillus jeotgali</name>
    <dbReference type="NCBI Taxonomy" id="129985"/>
    <lineage>
        <taxon>Bacteria</taxon>
        <taxon>Bacillati</taxon>
        <taxon>Bacillota</taxon>
        <taxon>Bacilli</taxon>
        <taxon>Bacillales</taxon>
        <taxon>Bacillaceae</taxon>
        <taxon>Mesobacillus</taxon>
    </lineage>
</organism>
<evidence type="ECO:0000256" key="12">
    <source>
        <dbReference type="HAMAP-Rule" id="MF_01849"/>
    </source>
</evidence>
<dbReference type="InterPro" id="IPR040072">
    <property type="entry name" value="Methyltransferase_A"/>
</dbReference>
<name>A0ABY9VMQ5_9BACI</name>
<dbReference type="RefSeq" id="WP_311075243.1">
    <property type="nucleotide sequence ID" value="NZ_CP134494.1"/>
</dbReference>
<evidence type="ECO:0000256" key="6">
    <source>
        <dbReference type="ARBA" id="ARBA00022679"/>
    </source>
</evidence>
<dbReference type="PANTHER" id="PTHR30544">
    <property type="entry name" value="23S RRNA METHYLTRANSFERASE"/>
    <property type="match status" value="1"/>
</dbReference>
<dbReference type="InterPro" id="IPR013785">
    <property type="entry name" value="Aldolase_TIM"/>
</dbReference>
<dbReference type="Proteomes" id="UP001303324">
    <property type="component" value="Chromosome"/>
</dbReference>
<keyword evidence="6 12" id="KW-0808">Transferase</keyword>
<feature type="domain" description="Radical SAM core" evidence="13">
    <location>
        <begin position="112"/>
        <end position="345"/>
    </location>
</feature>